<dbReference type="PATRIC" id="fig|1229521.3.peg.735"/>
<gene>
    <name evidence="2" type="ORF">D791_00720</name>
</gene>
<dbReference type="RefSeq" id="WP_036507759.1">
    <property type="nucleotide sequence ID" value="NZ_AONB01000002.1"/>
</dbReference>
<feature type="chain" id="PRO_5004934100" description="ABC transporter substrate-binding protein" evidence="1">
    <location>
        <begin position="26"/>
        <end position="347"/>
    </location>
</feature>
<dbReference type="Gene3D" id="3.40.190.150">
    <property type="entry name" value="Bordetella uptake gene, domain 1"/>
    <property type="match status" value="1"/>
</dbReference>
<dbReference type="OrthoDB" id="2807033at2"/>
<keyword evidence="3" id="KW-1185">Reference proteome</keyword>
<protein>
    <recommendedName>
        <fullName evidence="4">ABC transporter substrate-binding protein</fullName>
    </recommendedName>
</protein>
<dbReference type="Gene3D" id="3.40.190.10">
    <property type="entry name" value="Periplasmic binding protein-like II"/>
    <property type="match status" value="1"/>
</dbReference>
<evidence type="ECO:0000313" key="2">
    <source>
        <dbReference type="EMBL" id="EXJ12475.1"/>
    </source>
</evidence>
<organism evidence="2 3">
    <name type="scientific">Nitrincola nitratireducens</name>
    <dbReference type="NCBI Taxonomy" id="1229521"/>
    <lineage>
        <taxon>Bacteria</taxon>
        <taxon>Pseudomonadati</taxon>
        <taxon>Pseudomonadota</taxon>
        <taxon>Gammaproteobacteria</taxon>
        <taxon>Oceanospirillales</taxon>
        <taxon>Oceanospirillaceae</taxon>
        <taxon>Nitrincola</taxon>
    </lineage>
</organism>
<comment type="caution">
    <text evidence="2">The sequence shown here is derived from an EMBL/GenBank/DDBJ whole genome shotgun (WGS) entry which is preliminary data.</text>
</comment>
<reference evidence="2 3" key="2">
    <citation type="journal article" date="2015" name="Syst. Appl. Microbiol.">
        <title>Nitrincola nitratireducens sp. nov. isolated from a haloalkaline crater lake.</title>
        <authorList>
            <person name="Singh A."/>
            <person name="Vaidya B."/>
            <person name="Tanuku N.R."/>
            <person name="Pinnaka A.K."/>
        </authorList>
    </citation>
    <scope>NUCLEOTIDE SEQUENCE [LARGE SCALE GENOMIC DNA]</scope>
    <source>
        <strain evidence="2 3">AK23</strain>
    </source>
</reference>
<dbReference type="InterPro" id="IPR042100">
    <property type="entry name" value="Bug_dom1"/>
</dbReference>
<reference evidence="3" key="1">
    <citation type="submission" date="2012-11" db="EMBL/GenBank/DDBJ databases">
        <authorList>
            <person name="Singh A."/>
            <person name="Pinnaka A.K."/>
            <person name="Vaidya B."/>
        </authorList>
    </citation>
    <scope>NUCLEOTIDE SEQUENCE [LARGE SCALE GENOMIC DNA]</scope>
    <source>
        <strain evidence="3">AK23</strain>
    </source>
</reference>
<dbReference type="Proteomes" id="UP000019464">
    <property type="component" value="Unassembled WGS sequence"/>
</dbReference>
<accession>W9VPW0</accession>
<evidence type="ECO:0008006" key="4">
    <source>
        <dbReference type="Google" id="ProtNLM"/>
    </source>
</evidence>
<dbReference type="SUPFAM" id="SSF53850">
    <property type="entry name" value="Periplasmic binding protein-like II"/>
    <property type="match status" value="1"/>
</dbReference>
<proteinExistence type="predicted"/>
<evidence type="ECO:0000256" key="1">
    <source>
        <dbReference type="SAM" id="SignalP"/>
    </source>
</evidence>
<feature type="signal peptide" evidence="1">
    <location>
        <begin position="1"/>
        <end position="25"/>
    </location>
</feature>
<dbReference type="EMBL" id="AONB01000002">
    <property type="protein sequence ID" value="EXJ12475.1"/>
    <property type="molecule type" value="Genomic_DNA"/>
</dbReference>
<name>W9VPW0_9GAMM</name>
<sequence length="347" mass="38340">MKKLLSSLTLAACAVAATLPSFAVADNPIRGNIRVVIGSDSTGGDTYQAASLIANAMSERMKTNVRVDAVGASQAFRFLDRVSNGSTIMFFHDQSYLGNLYGIRGYEDIFEKYTIGQTITINPGDAFVVPKNSPYNNIQELIDAAGQGERIRVAIQPGGVSEIGYTALKNAVKLLYPGQEGNVVAVNTGSQADKNQQLFDRQADIIHGSIQANEQYTRLPEDDQRAMRFLWLTAKNETLSQADPAGFGGTSRDELLQFVEPINVVPMTADNNFTFDKEFFFLYNKDTDPKVLAYYDQVLTDIFAEGKVQEEMKKAFFIPNFRPASEAQEYLSAKKDAYRAIIEAIKE</sequence>
<keyword evidence="1" id="KW-0732">Signal</keyword>
<evidence type="ECO:0000313" key="3">
    <source>
        <dbReference type="Proteomes" id="UP000019464"/>
    </source>
</evidence>
<dbReference type="AlphaFoldDB" id="W9VPW0"/>
<dbReference type="STRING" id="1229521.D791_00720"/>